<proteinExistence type="predicted"/>
<keyword evidence="2" id="KW-1185">Reference proteome</keyword>
<dbReference type="AlphaFoldDB" id="A0AAD9V5Y5"/>
<comment type="caution">
    <text evidence="1">The sequence shown here is derived from an EMBL/GenBank/DDBJ whole genome shotgun (WGS) entry which is preliminary data.</text>
</comment>
<evidence type="ECO:0000313" key="2">
    <source>
        <dbReference type="Proteomes" id="UP001249851"/>
    </source>
</evidence>
<sequence length="154" mass="18343">MQNTRSEWIRNVHAHYNEISAKKIESFIAKNIDHDNVRKQNLLQPDKVKMPLFTRRIRDYPRFKMDFEKQVMLTINIESAPYILRSCLSKEPADVVKSIDDDLEAMWKRLHEKYDPTKVVDVIMNAIQITRNIRDGENNRRVELINVVEDGYRD</sequence>
<dbReference type="Proteomes" id="UP001249851">
    <property type="component" value="Unassembled WGS sequence"/>
</dbReference>
<organism evidence="1 2">
    <name type="scientific">Acropora cervicornis</name>
    <name type="common">Staghorn coral</name>
    <dbReference type="NCBI Taxonomy" id="6130"/>
    <lineage>
        <taxon>Eukaryota</taxon>
        <taxon>Metazoa</taxon>
        <taxon>Cnidaria</taxon>
        <taxon>Anthozoa</taxon>
        <taxon>Hexacorallia</taxon>
        <taxon>Scleractinia</taxon>
        <taxon>Astrocoeniina</taxon>
        <taxon>Acroporidae</taxon>
        <taxon>Acropora</taxon>
    </lineage>
</organism>
<reference evidence="1" key="1">
    <citation type="journal article" date="2023" name="G3 (Bethesda)">
        <title>Whole genome assembly and annotation of the endangered Caribbean coral Acropora cervicornis.</title>
        <authorList>
            <person name="Selwyn J.D."/>
            <person name="Vollmer S.V."/>
        </authorList>
    </citation>
    <scope>NUCLEOTIDE SEQUENCE</scope>
    <source>
        <strain evidence="1">K2</strain>
    </source>
</reference>
<protein>
    <submittedName>
        <fullName evidence="1">Uncharacterized protein</fullName>
    </submittedName>
</protein>
<gene>
    <name evidence="1" type="ORF">P5673_014100</name>
</gene>
<dbReference type="EMBL" id="JARQWQ010000028">
    <property type="protein sequence ID" value="KAK2562444.1"/>
    <property type="molecule type" value="Genomic_DNA"/>
</dbReference>
<accession>A0AAD9V5Y5</accession>
<name>A0AAD9V5Y5_ACRCE</name>
<reference evidence="1" key="2">
    <citation type="journal article" date="2023" name="Science">
        <title>Genomic signatures of disease resistance in endangered staghorn corals.</title>
        <authorList>
            <person name="Vollmer S.V."/>
            <person name="Selwyn J.D."/>
            <person name="Despard B.A."/>
            <person name="Roesel C.L."/>
        </authorList>
    </citation>
    <scope>NUCLEOTIDE SEQUENCE</scope>
    <source>
        <strain evidence="1">K2</strain>
    </source>
</reference>
<evidence type="ECO:0000313" key="1">
    <source>
        <dbReference type="EMBL" id="KAK2562444.1"/>
    </source>
</evidence>